<dbReference type="WBParaSite" id="nRc.2.0.1.t16391-RA">
    <property type="protein sequence ID" value="nRc.2.0.1.t16391-RA"/>
    <property type="gene ID" value="nRc.2.0.1.g16391"/>
</dbReference>
<dbReference type="AlphaFoldDB" id="A0A915IRF2"/>
<sequence>MQLEVVTLIKARPFISTSNILEEIPPEEQVSICDNLIATLDRDLTDHKLAVLDKSLPLHTDQQKLDFALNKMTEKTRVTAAQEVKALDVGGGLGAALTDFLPP</sequence>
<dbReference type="Proteomes" id="UP000887565">
    <property type="component" value="Unplaced"/>
</dbReference>
<evidence type="ECO:0000313" key="1">
    <source>
        <dbReference type="Proteomes" id="UP000887565"/>
    </source>
</evidence>
<evidence type="ECO:0000313" key="2">
    <source>
        <dbReference type="WBParaSite" id="nRc.2.0.1.t16391-RA"/>
    </source>
</evidence>
<accession>A0A915IRF2</accession>
<proteinExistence type="predicted"/>
<protein>
    <submittedName>
        <fullName evidence="2">Uncharacterized protein</fullName>
    </submittedName>
</protein>
<reference evidence="2" key="1">
    <citation type="submission" date="2022-11" db="UniProtKB">
        <authorList>
            <consortium name="WormBaseParasite"/>
        </authorList>
    </citation>
    <scope>IDENTIFICATION</scope>
</reference>
<name>A0A915IRF2_ROMCU</name>
<organism evidence="1 2">
    <name type="scientific">Romanomermis culicivorax</name>
    <name type="common">Nematode worm</name>
    <dbReference type="NCBI Taxonomy" id="13658"/>
    <lineage>
        <taxon>Eukaryota</taxon>
        <taxon>Metazoa</taxon>
        <taxon>Ecdysozoa</taxon>
        <taxon>Nematoda</taxon>
        <taxon>Enoplea</taxon>
        <taxon>Dorylaimia</taxon>
        <taxon>Mermithida</taxon>
        <taxon>Mermithoidea</taxon>
        <taxon>Mermithidae</taxon>
        <taxon>Romanomermis</taxon>
    </lineage>
</organism>
<keyword evidence="1" id="KW-1185">Reference proteome</keyword>